<dbReference type="Pfam" id="PF13550">
    <property type="entry name" value="Phage-tail_3"/>
    <property type="match status" value="1"/>
</dbReference>
<comment type="caution">
    <text evidence="3">The sequence shown here is derived from an EMBL/GenBank/DDBJ whole genome shotgun (WGS) entry which is preliminary data.</text>
</comment>
<dbReference type="InterPro" id="IPR053171">
    <property type="entry name" value="Viral_Tip_Attach_Protein"/>
</dbReference>
<evidence type="ECO:0000259" key="2">
    <source>
        <dbReference type="Pfam" id="PF13550"/>
    </source>
</evidence>
<dbReference type="PANTHER" id="PTHR36251:SF2">
    <property type="entry name" value="GIFSY-2 PROPHAGE HOST SPECIFICITY PROTEIN J, PHAGE LAMBDA"/>
    <property type="match status" value="1"/>
</dbReference>
<dbReference type="Proteomes" id="UP001519924">
    <property type="component" value="Unassembled WGS sequence"/>
</dbReference>
<dbReference type="RefSeq" id="WP_220118107.1">
    <property type="nucleotide sequence ID" value="NZ_JAHZUY010000037.1"/>
</dbReference>
<feature type="signal peptide" evidence="1">
    <location>
        <begin position="1"/>
        <end position="18"/>
    </location>
</feature>
<sequence>MPAAVPLIAVVASGVASAAVGGGVLGALVGAGAALVVTAVGGAIFPARKPSVPTTPATTGFNASAPGAGRTQSVRQPITEHQIVFGRCKVSGPIVFLHSAPDDQGREDGYFYAVVVLAGHSVRSIGEVWLGDKSETDASFAGLVRIDRHLGAPDQAADANLIAETGGQWTAAHRGRGRAYVAVRLKLTAEAFPAGPPNIAAIVEGADTILDPRTGQVGWSDNPALCLAWYLTAPCGWRASWADIDIPALIAAANICDELVGTRRGVHEKRYTVNGRVSLGEGKIAITRKLVAAMAGALVVSGGRFFIHAGAPALPAATLTSDDLRGDVTIQGSRPRRDLFNGVRAVYVEPAANWQPTDAPPLLASNYVAEDGGEAIWRDMEFPLTTSVSTVQRIMKAELERNRRQREVAFPANLAALRLRPWEGATVALDRLAPFPARVTGWSLAPDGGVNLTLAEEDPAVWDWNPAVDERATGESPSVVLPNPGRIATPASIAVGTPTGTSFAALAVSWAAVASAHLANYEVEFMPASVAAWQGYGAGQGATAASIPTAEPTAFRVRAVARSGAVSGWREALVPATVSAPTATGIAGGVRLSGSFPADAVRLQIFEAASNSLAAASKLAAEPTSLFFDRTGLSAGQTRWYWLRVVSAEGNVSALAGPVSATAL</sequence>
<name>A0ABS7F418_9PROT</name>
<dbReference type="EMBL" id="JAHZUY010000037">
    <property type="protein sequence ID" value="MBW8270365.1"/>
    <property type="molecule type" value="Genomic_DNA"/>
</dbReference>
<feature type="domain" description="Tip attachment protein J" evidence="2">
    <location>
        <begin position="290"/>
        <end position="421"/>
    </location>
</feature>
<dbReference type="InterPro" id="IPR032876">
    <property type="entry name" value="J_dom"/>
</dbReference>
<keyword evidence="4" id="KW-1185">Reference proteome</keyword>
<proteinExistence type="predicted"/>
<evidence type="ECO:0000313" key="3">
    <source>
        <dbReference type="EMBL" id="MBW8270365.1"/>
    </source>
</evidence>
<evidence type="ECO:0000313" key="4">
    <source>
        <dbReference type="Proteomes" id="UP001519924"/>
    </source>
</evidence>
<accession>A0ABS7F418</accession>
<dbReference type="PANTHER" id="PTHR36251">
    <property type="entry name" value="FELS-1 PROPHAGE HOST SPECIFICITY PROTEIN-RELATED"/>
    <property type="match status" value="1"/>
</dbReference>
<reference evidence="3 4" key="1">
    <citation type="submission" date="2021-08" db="EMBL/GenBank/DDBJ databases">
        <title>Caldovatus sediminis gen. nov., sp. nov., a moderately thermophilic bacterium isolated from a hot spring.</title>
        <authorList>
            <person name="Hu C.-J."/>
            <person name="Li W.-J."/>
            <person name="Xian W.-D."/>
        </authorList>
    </citation>
    <scope>NUCLEOTIDE SEQUENCE [LARGE SCALE GENOMIC DNA]</scope>
    <source>
        <strain evidence="3 4">SYSU G05006</strain>
    </source>
</reference>
<feature type="chain" id="PRO_5046111768" description="Tip attachment protein J domain-containing protein" evidence="1">
    <location>
        <begin position="19"/>
        <end position="664"/>
    </location>
</feature>
<evidence type="ECO:0000256" key="1">
    <source>
        <dbReference type="SAM" id="SignalP"/>
    </source>
</evidence>
<gene>
    <name evidence="3" type="ORF">K1J50_12825</name>
</gene>
<organism evidence="3 4">
    <name type="scientific">Caldovatus aquaticus</name>
    <dbReference type="NCBI Taxonomy" id="2865671"/>
    <lineage>
        <taxon>Bacteria</taxon>
        <taxon>Pseudomonadati</taxon>
        <taxon>Pseudomonadota</taxon>
        <taxon>Alphaproteobacteria</taxon>
        <taxon>Acetobacterales</taxon>
        <taxon>Roseomonadaceae</taxon>
        <taxon>Caldovatus</taxon>
    </lineage>
</organism>
<protein>
    <recommendedName>
        <fullName evidence="2">Tip attachment protein J domain-containing protein</fullName>
    </recommendedName>
</protein>
<keyword evidence="1" id="KW-0732">Signal</keyword>